<evidence type="ECO:0000313" key="1">
    <source>
        <dbReference type="EMBL" id="MFD1165063.1"/>
    </source>
</evidence>
<keyword evidence="2" id="KW-1185">Reference proteome</keyword>
<accession>A0ABW3RJ46</accession>
<protein>
    <submittedName>
        <fullName evidence="1">Uncharacterized protein</fullName>
    </submittedName>
</protein>
<reference evidence="2" key="1">
    <citation type="journal article" date="2019" name="Int. J. Syst. Evol. Microbiol.">
        <title>The Global Catalogue of Microorganisms (GCM) 10K type strain sequencing project: providing services to taxonomists for standard genome sequencing and annotation.</title>
        <authorList>
            <consortium name="The Broad Institute Genomics Platform"/>
            <consortium name="The Broad Institute Genome Sequencing Center for Infectious Disease"/>
            <person name="Wu L."/>
            <person name="Ma J."/>
        </authorList>
    </citation>
    <scope>NUCLEOTIDE SEQUENCE [LARGE SCALE GENOMIC DNA]</scope>
    <source>
        <strain evidence="2">CCUG 52468</strain>
    </source>
</reference>
<comment type="caution">
    <text evidence="1">The sequence shown here is derived from an EMBL/GenBank/DDBJ whole genome shotgun (WGS) entry which is preliminary data.</text>
</comment>
<sequence>MDNPYITQPLTKEDITFTLTIPENSGRTIKEISKVNAGPTAINAGQVRAATYIKTPIKGEGTKAVFKTTISDFKAYSPRNKALIDAFIADPKVTQLQIAFMFLVILDDNQEIIPVQAQVWLTK</sequence>
<dbReference type="Proteomes" id="UP001597205">
    <property type="component" value="Unassembled WGS sequence"/>
</dbReference>
<name>A0ABW3RJ46_9SPHI</name>
<gene>
    <name evidence="1" type="ORF">ACFQ2C_05520</name>
</gene>
<proteinExistence type="predicted"/>
<evidence type="ECO:0000313" key="2">
    <source>
        <dbReference type="Proteomes" id="UP001597205"/>
    </source>
</evidence>
<organism evidence="1 2">
    <name type="scientific">Sphingobacterium daejeonense</name>
    <dbReference type="NCBI Taxonomy" id="371142"/>
    <lineage>
        <taxon>Bacteria</taxon>
        <taxon>Pseudomonadati</taxon>
        <taxon>Bacteroidota</taxon>
        <taxon>Sphingobacteriia</taxon>
        <taxon>Sphingobacteriales</taxon>
        <taxon>Sphingobacteriaceae</taxon>
        <taxon>Sphingobacterium</taxon>
    </lineage>
</organism>
<dbReference type="RefSeq" id="WP_380895021.1">
    <property type="nucleotide sequence ID" value="NZ_JBHTKY010000005.1"/>
</dbReference>
<dbReference type="EMBL" id="JBHTKY010000005">
    <property type="protein sequence ID" value="MFD1165063.1"/>
    <property type="molecule type" value="Genomic_DNA"/>
</dbReference>